<dbReference type="InterPro" id="IPR013525">
    <property type="entry name" value="ABC2_TM"/>
</dbReference>
<name>A0A1N7P8Y3_9PROT</name>
<dbReference type="OrthoDB" id="9784671at2"/>
<dbReference type="GO" id="GO:0140359">
    <property type="term" value="F:ABC-type transporter activity"/>
    <property type="evidence" value="ECO:0007669"/>
    <property type="project" value="InterPro"/>
</dbReference>
<keyword evidence="7 8" id="KW-0472">Membrane</keyword>
<dbReference type="Gene3D" id="3.40.1710.10">
    <property type="entry name" value="abc type-2 transporter like domain"/>
    <property type="match status" value="1"/>
</dbReference>
<accession>A0A1N7P8Y3</accession>
<evidence type="ECO:0000256" key="1">
    <source>
        <dbReference type="ARBA" id="ARBA00004651"/>
    </source>
</evidence>
<evidence type="ECO:0000256" key="7">
    <source>
        <dbReference type="ARBA" id="ARBA00023136"/>
    </source>
</evidence>
<dbReference type="PANTHER" id="PTHR30294:SF29">
    <property type="entry name" value="MULTIDRUG ABC TRANSPORTER PERMEASE YBHS-RELATED"/>
    <property type="match status" value="1"/>
</dbReference>
<dbReference type="PANTHER" id="PTHR30294">
    <property type="entry name" value="MEMBRANE COMPONENT OF ABC TRANSPORTER YHHJ-RELATED"/>
    <property type="match status" value="1"/>
</dbReference>
<feature type="transmembrane region" description="Helical" evidence="8">
    <location>
        <begin position="234"/>
        <end position="258"/>
    </location>
</feature>
<evidence type="ECO:0000256" key="2">
    <source>
        <dbReference type="ARBA" id="ARBA00007783"/>
    </source>
</evidence>
<evidence type="ECO:0000256" key="3">
    <source>
        <dbReference type="ARBA" id="ARBA00022448"/>
    </source>
</evidence>
<dbReference type="InterPro" id="IPR051449">
    <property type="entry name" value="ABC-2_transporter_component"/>
</dbReference>
<keyword evidence="6 8" id="KW-1133">Transmembrane helix</keyword>
<feature type="transmembrane region" description="Helical" evidence="8">
    <location>
        <begin position="356"/>
        <end position="374"/>
    </location>
</feature>
<keyword evidence="3" id="KW-0813">Transport</keyword>
<gene>
    <name evidence="10" type="ORF">SAMN05421779_106152</name>
</gene>
<dbReference type="PROSITE" id="PS51012">
    <property type="entry name" value="ABC_TM2"/>
    <property type="match status" value="1"/>
</dbReference>
<feature type="transmembrane region" description="Helical" evidence="8">
    <location>
        <begin position="299"/>
        <end position="316"/>
    </location>
</feature>
<feature type="transmembrane region" description="Helical" evidence="8">
    <location>
        <begin position="186"/>
        <end position="207"/>
    </location>
</feature>
<evidence type="ECO:0000256" key="4">
    <source>
        <dbReference type="ARBA" id="ARBA00022475"/>
    </source>
</evidence>
<evidence type="ECO:0000256" key="6">
    <source>
        <dbReference type="ARBA" id="ARBA00022989"/>
    </source>
</evidence>
<evidence type="ECO:0000259" key="9">
    <source>
        <dbReference type="PROSITE" id="PS51012"/>
    </source>
</evidence>
<sequence>MVDRWFSVRRWLALMLKEFIQMRRDRMTFSMMISVPLMQLALFGFAVNSDPKHLPTAIIDADHGPFSRAVISALEVSGYYRIEAPNVSEQEADRLLSAGSVQFIISFPPDFSRRVARGERPPLLVEADATDPAATSNALGSLSAIIAAALDRDLRGPLAVLKPADQPVSLTLHRRYNPEGVTQYNVVPGLIGVVLSSTMVIMTAMAVTRERERGTMEALLVTPIRPLEMMLGKITPYILIGLVQIAIILLAARLLFTIPLRGDLLLLMVCCLVFIGTNLAIGFIFSIMARTQLQAMQMASSFLMPSILLSGFMFPYRGMPGWAQGLGEVLPLTHFLRIVRGIVLKGNGLPDISHDLLALGVLWLGIALLSLRLYRKTLD</sequence>
<comment type="similarity">
    <text evidence="2">Belongs to the ABC-2 integral membrane protein family.</text>
</comment>
<dbReference type="InterPro" id="IPR047817">
    <property type="entry name" value="ABC2_TM_bact-type"/>
</dbReference>
<dbReference type="GO" id="GO:0005886">
    <property type="term" value="C:plasma membrane"/>
    <property type="evidence" value="ECO:0007669"/>
    <property type="project" value="UniProtKB-SubCell"/>
</dbReference>
<dbReference type="EMBL" id="FTOA01000006">
    <property type="protein sequence ID" value="SIT07043.1"/>
    <property type="molecule type" value="Genomic_DNA"/>
</dbReference>
<feature type="domain" description="ABC transmembrane type-2" evidence="9">
    <location>
        <begin position="148"/>
        <end position="377"/>
    </location>
</feature>
<keyword evidence="5 8" id="KW-0812">Transmembrane</keyword>
<dbReference type="Pfam" id="PF12698">
    <property type="entry name" value="ABC2_membrane_3"/>
    <property type="match status" value="1"/>
</dbReference>
<evidence type="ECO:0000256" key="5">
    <source>
        <dbReference type="ARBA" id="ARBA00022692"/>
    </source>
</evidence>
<organism evidence="10 11">
    <name type="scientific">Insolitispirillum peregrinum</name>
    <dbReference type="NCBI Taxonomy" id="80876"/>
    <lineage>
        <taxon>Bacteria</taxon>
        <taxon>Pseudomonadati</taxon>
        <taxon>Pseudomonadota</taxon>
        <taxon>Alphaproteobacteria</taxon>
        <taxon>Rhodospirillales</taxon>
        <taxon>Novispirillaceae</taxon>
        <taxon>Insolitispirillum</taxon>
    </lineage>
</organism>
<evidence type="ECO:0000313" key="11">
    <source>
        <dbReference type="Proteomes" id="UP000185678"/>
    </source>
</evidence>
<evidence type="ECO:0000313" key="10">
    <source>
        <dbReference type="EMBL" id="SIT07043.1"/>
    </source>
</evidence>
<dbReference type="STRING" id="80876.SAMN05421779_106152"/>
<comment type="subcellular location">
    <subcellularLocation>
        <location evidence="1">Cell membrane</location>
        <topology evidence="1">Multi-pass membrane protein</topology>
    </subcellularLocation>
</comment>
<dbReference type="RefSeq" id="WP_076401464.1">
    <property type="nucleotide sequence ID" value="NZ_FTOA01000006.1"/>
</dbReference>
<keyword evidence="4" id="KW-1003">Cell membrane</keyword>
<feature type="transmembrane region" description="Helical" evidence="8">
    <location>
        <begin position="264"/>
        <end position="287"/>
    </location>
</feature>
<protein>
    <submittedName>
        <fullName evidence="10">ABC-2 type transport system permease protein</fullName>
    </submittedName>
</protein>
<reference evidence="10 11" key="1">
    <citation type="submission" date="2017-01" db="EMBL/GenBank/DDBJ databases">
        <authorList>
            <person name="Mah S.A."/>
            <person name="Swanson W.J."/>
            <person name="Moy G.W."/>
            <person name="Vacquier V.D."/>
        </authorList>
    </citation>
    <scope>NUCLEOTIDE SEQUENCE [LARGE SCALE GENOMIC DNA]</scope>
    <source>
        <strain evidence="10 11">DSM 11589</strain>
    </source>
</reference>
<proteinExistence type="inferred from homology"/>
<evidence type="ECO:0000256" key="8">
    <source>
        <dbReference type="SAM" id="Phobius"/>
    </source>
</evidence>
<dbReference type="AlphaFoldDB" id="A0A1N7P8Y3"/>
<dbReference type="Proteomes" id="UP000185678">
    <property type="component" value="Unassembled WGS sequence"/>
</dbReference>
<keyword evidence="11" id="KW-1185">Reference proteome</keyword>